<name>A0A3R8QMA0_9MICO</name>
<dbReference type="Proteomes" id="UP000274327">
    <property type="component" value="Unassembled WGS sequence"/>
</dbReference>
<sequence>MSSPWTAPGAEVPSEPTGPGGSGGPGSWGRPAPSAPDGPAGPGGPAPTGAPQRELVQSVPLFPLRPLGLGEILGAAVRIYRLRTRAVLGVSAAVYGVAFVLITLSTGAGMMPMIGDMQAAMQDPTGSSEVPFTGTVGDIVLTVVTSVITGLVTMVAASLVTVALTRLALGEATGTPLPTSEMWATMRRRGLPALGVSLLIALMSTILFTVPFALGLAPILIVQEPGWLTILPILLGTVVGLLAMLWLWARTVLAIPALVLEETGVLGAIRRGFALTRGRRLWRVLGIAVLLYVLYMVVTYTVSGVFGMVAGIAYFAILLVSAGEAVVLGVALLTILSMLGTYLATFLLAPFLSAGYTALYADVRMRDEAWDVELTRRARDAWAADGAR</sequence>
<keyword evidence="5" id="KW-1185">Reference proteome</keyword>
<protein>
    <submittedName>
        <fullName evidence="4">Glycerophosphodiester phosphodiesterase</fullName>
    </submittedName>
</protein>
<dbReference type="RefSeq" id="WP_126988209.1">
    <property type="nucleotide sequence ID" value="NZ_JBIVQM010000007.1"/>
</dbReference>
<evidence type="ECO:0000256" key="2">
    <source>
        <dbReference type="SAM" id="Phobius"/>
    </source>
</evidence>
<feature type="transmembrane region" description="Helical" evidence="2">
    <location>
        <begin position="342"/>
        <end position="361"/>
    </location>
</feature>
<feature type="transmembrane region" description="Helical" evidence="2">
    <location>
        <begin position="139"/>
        <end position="169"/>
    </location>
</feature>
<dbReference type="AlphaFoldDB" id="A0A3R8QMA0"/>
<feature type="transmembrane region" description="Helical" evidence="2">
    <location>
        <begin position="190"/>
        <end position="221"/>
    </location>
</feature>
<dbReference type="GeneID" id="78121853"/>
<gene>
    <name evidence="4" type="ORF">DS079_12555</name>
</gene>
<feature type="domain" description="Glycerophosphoryl diester phosphodiesterase membrane" evidence="3">
    <location>
        <begin position="228"/>
        <end position="359"/>
    </location>
</feature>
<dbReference type="Pfam" id="PF10110">
    <property type="entry name" value="GPDPase_memb"/>
    <property type="match status" value="1"/>
</dbReference>
<accession>A0A3R8QMA0</accession>
<evidence type="ECO:0000259" key="3">
    <source>
        <dbReference type="Pfam" id="PF10110"/>
    </source>
</evidence>
<feature type="transmembrane region" description="Helical" evidence="2">
    <location>
        <begin position="281"/>
        <end position="306"/>
    </location>
</feature>
<feature type="transmembrane region" description="Helical" evidence="2">
    <location>
        <begin position="86"/>
        <end position="108"/>
    </location>
</feature>
<evidence type="ECO:0000313" key="5">
    <source>
        <dbReference type="Proteomes" id="UP000274327"/>
    </source>
</evidence>
<dbReference type="EMBL" id="QOCI01000010">
    <property type="protein sequence ID" value="RRR17779.1"/>
    <property type="molecule type" value="Genomic_DNA"/>
</dbReference>
<feature type="compositionally biased region" description="Gly residues" evidence="1">
    <location>
        <begin position="18"/>
        <end position="27"/>
    </location>
</feature>
<evidence type="ECO:0000256" key="1">
    <source>
        <dbReference type="SAM" id="MobiDB-lite"/>
    </source>
</evidence>
<evidence type="ECO:0000313" key="4">
    <source>
        <dbReference type="EMBL" id="RRR17779.1"/>
    </source>
</evidence>
<organism evidence="4 5">
    <name type="scientific">Brachybacterium paraconglomeratum</name>
    <dbReference type="NCBI Taxonomy" id="173362"/>
    <lineage>
        <taxon>Bacteria</taxon>
        <taxon>Bacillati</taxon>
        <taxon>Actinomycetota</taxon>
        <taxon>Actinomycetes</taxon>
        <taxon>Micrococcales</taxon>
        <taxon>Dermabacteraceae</taxon>
        <taxon>Brachybacterium</taxon>
    </lineage>
</organism>
<feature type="compositionally biased region" description="Low complexity" evidence="1">
    <location>
        <begin position="28"/>
        <end position="38"/>
    </location>
</feature>
<feature type="transmembrane region" description="Helical" evidence="2">
    <location>
        <begin position="312"/>
        <end position="335"/>
    </location>
</feature>
<proteinExistence type="predicted"/>
<feature type="transmembrane region" description="Helical" evidence="2">
    <location>
        <begin position="227"/>
        <end position="248"/>
    </location>
</feature>
<feature type="region of interest" description="Disordered" evidence="1">
    <location>
        <begin position="1"/>
        <end position="52"/>
    </location>
</feature>
<comment type="caution">
    <text evidence="4">The sequence shown here is derived from an EMBL/GenBank/DDBJ whole genome shotgun (WGS) entry which is preliminary data.</text>
</comment>
<keyword evidence="2" id="KW-0472">Membrane</keyword>
<reference evidence="4 5" key="1">
    <citation type="submission" date="2018-07" db="EMBL/GenBank/DDBJ databases">
        <title>Brachybacteriurn paraconglorneratum KCTC 9916.</title>
        <authorList>
            <person name="Li Y."/>
        </authorList>
    </citation>
    <scope>NUCLEOTIDE SEQUENCE [LARGE SCALE GENOMIC DNA]</scope>
    <source>
        <strain evidence="4 5">KCTC 9916</strain>
    </source>
</reference>
<keyword evidence="2" id="KW-0812">Transmembrane</keyword>
<keyword evidence="2" id="KW-1133">Transmembrane helix</keyword>
<dbReference type="InterPro" id="IPR018476">
    <property type="entry name" value="GlyceroP-diester-Pdiesterase_M"/>
</dbReference>